<evidence type="ECO:0000256" key="1">
    <source>
        <dbReference type="SAM" id="SignalP"/>
    </source>
</evidence>
<dbReference type="InParanoid" id="A0A7R8UR97"/>
<dbReference type="EMBL" id="LR899011">
    <property type="protein sequence ID" value="CAD7085563.1"/>
    <property type="molecule type" value="Genomic_DNA"/>
</dbReference>
<organism evidence="2 3">
    <name type="scientific">Hermetia illucens</name>
    <name type="common">Black soldier fly</name>
    <dbReference type="NCBI Taxonomy" id="343691"/>
    <lineage>
        <taxon>Eukaryota</taxon>
        <taxon>Metazoa</taxon>
        <taxon>Ecdysozoa</taxon>
        <taxon>Arthropoda</taxon>
        <taxon>Hexapoda</taxon>
        <taxon>Insecta</taxon>
        <taxon>Pterygota</taxon>
        <taxon>Neoptera</taxon>
        <taxon>Endopterygota</taxon>
        <taxon>Diptera</taxon>
        <taxon>Brachycera</taxon>
        <taxon>Stratiomyomorpha</taxon>
        <taxon>Stratiomyidae</taxon>
        <taxon>Hermetiinae</taxon>
        <taxon>Hermetia</taxon>
    </lineage>
</organism>
<reference evidence="2 3" key="1">
    <citation type="submission" date="2020-11" db="EMBL/GenBank/DDBJ databases">
        <authorList>
            <person name="Wallbank WR R."/>
            <person name="Pardo Diaz C."/>
            <person name="Kozak K."/>
            <person name="Martin S."/>
            <person name="Jiggins C."/>
            <person name="Moest M."/>
            <person name="Warren A I."/>
            <person name="Generalovic N T."/>
            <person name="Byers J.R.P. K."/>
            <person name="Montejo-Kovacevich G."/>
            <person name="Yen C E."/>
        </authorList>
    </citation>
    <scope>NUCLEOTIDE SEQUENCE [LARGE SCALE GENOMIC DNA]</scope>
</reference>
<protein>
    <submittedName>
        <fullName evidence="2">Uncharacterized protein</fullName>
    </submittedName>
</protein>
<keyword evidence="1" id="KW-0732">Signal</keyword>
<keyword evidence="3" id="KW-1185">Reference proteome</keyword>
<gene>
    <name evidence="2" type="ORF">HERILL_LOCUS8395</name>
</gene>
<evidence type="ECO:0000313" key="2">
    <source>
        <dbReference type="EMBL" id="CAD7085563.1"/>
    </source>
</evidence>
<dbReference type="Proteomes" id="UP000594454">
    <property type="component" value="Chromosome 3"/>
</dbReference>
<evidence type="ECO:0000313" key="3">
    <source>
        <dbReference type="Proteomes" id="UP000594454"/>
    </source>
</evidence>
<proteinExistence type="predicted"/>
<name>A0A7R8UR97_HERIL</name>
<feature type="chain" id="PRO_5031410985" evidence="1">
    <location>
        <begin position="25"/>
        <end position="247"/>
    </location>
</feature>
<sequence length="247" mass="27336">MRKDILCIVIAIIFSGAHISPTDGVNTIMNDLLTLSDDTVQIALNAMKIGFNRTTELMDSCISTMMNSEMNQTTVDIQDEKLKAAAAGLTDRFKSLMPDLLKHVELAKARIASLYVNAESCETSLRKVCVDLKGKLGQCSSRRINAAISQIHNCVNDGVDHASGDMMNNNRNLNDMMTEFRDLCKKRRSCFTDVGAPRCLNEVMRNNLTPFFTNAQKCFLTIAEARPTMEPINVCTAEITADVPLMC</sequence>
<feature type="signal peptide" evidence="1">
    <location>
        <begin position="1"/>
        <end position="24"/>
    </location>
</feature>
<dbReference type="AlphaFoldDB" id="A0A7R8UR97"/>
<accession>A0A7R8UR97</accession>